<name>A0AAD5KUI6_9CRUS</name>
<evidence type="ECO:0000256" key="1">
    <source>
        <dbReference type="SAM" id="MobiDB-lite"/>
    </source>
</evidence>
<evidence type="ECO:0000313" key="2">
    <source>
        <dbReference type="EMBL" id="KAI9559809.1"/>
    </source>
</evidence>
<proteinExistence type="predicted"/>
<dbReference type="InterPro" id="IPR052090">
    <property type="entry name" value="Cytolytic_pore-forming_toxin"/>
</dbReference>
<dbReference type="PANTHER" id="PTHR31594:SF14">
    <property type="entry name" value="FIBRONECTIN TYPE-III DOMAIN-CONTAINING PROTEIN"/>
    <property type="match status" value="1"/>
</dbReference>
<gene>
    <name evidence="2" type="ORF">GHT06_013816</name>
</gene>
<feature type="region of interest" description="Disordered" evidence="1">
    <location>
        <begin position="484"/>
        <end position="559"/>
    </location>
</feature>
<dbReference type="EMBL" id="WJBH02000004">
    <property type="protein sequence ID" value="KAI9559809.1"/>
    <property type="molecule type" value="Genomic_DNA"/>
</dbReference>
<organism evidence="2 3">
    <name type="scientific">Daphnia sinensis</name>
    <dbReference type="NCBI Taxonomy" id="1820382"/>
    <lineage>
        <taxon>Eukaryota</taxon>
        <taxon>Metazoa</taxon>
        <taxon>Ecdysozoa</taxon>
        <taxon>Arthropoda</taxon>
        <taxon>Crustacea</taxon>
        <taxon>Branchiopoda</taxon>
        <taxon>Diplostraca</taxon>
        <taxon>Cladocera</taxon>
        <taxon>Anomopoda</taxon>
        <taxon>Daphniidae</taxon>
        <taxon>Daphnia</taxon>
        <taxon>Daphnia similis group</taxon>
    </lineage>
</organism>
<dbReference type="PANTHER" id="PTHR31594">
    <property type="entry name" value="AIG1-TYPE G DOMAIN-CONTAINING PROTEIN"/>
    <property type="match status" value="1"/>
</dbReference>
<reference evidence="2 3" key="1">
    <citation type="submission" date="2022-05" db="EMBL/GenBank/DDBJ databases">
        <title>A multi-omics perspective on studying reproductive biology in Daphnia sinensis.</title>
        <authorList>
            <person name="Jia J."/>
        </authorList>
    </citation>
    <scope>NUCLEOTIDE SEQUENCE [LARGE SCALE GENOMIC DNA]</scope>
    <source>
        <strain evidence="2 3">WSL</strain>
    </source>
</reference>
<dbReference type="AlphaFoldDB" id="A0AAD5KUI6"/>
<keyword evidence="3" id="KW-1185">Reference proteome</keyword>
<evidence type="ECO:0000313" key="3">
    <source>
        <dbReference type="Proteomes" id="UP000820818"/>
    </source>
</evidence>
<accession>A0AAD5KUI6</accession>
<sequence>MTYPIRIAALGRDGKVGDLYNYFTDVIYTSSVNVDSKKISETVGKPTLLFHQQPEKCKSHFLGIDSHLLQNMKRWSVPGPQLWFADYLNTNSMDGDEEHAQVTLLFRVVRRTETVDLEFSRSKIDHYRQESANVGALHVIDEVLYGAEVICSMRKTLDLTRETKASTELSIYIAAKKYLNEIIMESTSAVMPVELKKVSITILSSIKSRKKTAKSFISLIDYLQHLLRPGTIHSKWKPIEFVLRNEPAIRTGVQLQPSMKANVTFKERVIRYISNDPSLKHFPLLEKHVRHFDQLLSPVWKKAEEVFENQNYESPSTETDLKRILPLVNGLDKIIKWLDFRRKEIQKIDWLFGGTDLVLLDMQEIEAQMTTKACKTAKLFVFKVEYRQDFTIPNAIKKWCGQEISPLPVLAIFTYEKERLESVRTAIREFANEARLAKLSSANGTSYYVGIDPSMWNDETIKTVDYSVKSKKVISEDNPVEYLKKEQQRLENPRKRKKESEIPNQLRNDEETAMDVDVAEDNKGEPMEIDTPAENSIEPMEVAANQLQRPSAGKDAKNF</sequence>
<protein>
    <submittedName>
        <fullName evidence="2">Uncharacterized protein</fullName>
    </submittedName>
</protein>
<dbReference type="Proteomes" id="UP000820818">
    <property type="component" value="Linkage Group LG4"/>
</dbReference>
<feature type="compositionally biased region" description="Basic and acidic residues" evidence="1">
    <location>
        <begin position="484"/>
        <end position="501"/>
    </location>
</feature>
<comment type="caution">
    <text evidence="2">The sequence shown here is derived from an EMBL/GenBank/DDBJ whole genome shotgun (WGS) entry which is preliminary data.</text>
</comment>